<sequence length="172" mass="19610">MFSCFKNFDVNTETWDPVILTILYHKLDTYTSRAYQLERGNESDPTIKEFLLFLEKRALALEKAEPTTATKTHYKPVVNVATPAALLCAYWVILCTMKAYWCEGTGAKKPASKQRITDLNNHLSEVDTTLSDLNEQSISFDTRLKSVENQVSKDNYLSDKLDVMEIKLAAME</sequence>
<keyword evidence="2" id="KW-1185">Reference proteome</keyword>
<organism evidence="1 2">
    <name type="scientific">Parnassius apollo</name>
    <name type="common">Apollo butterfly</name>
    <name type="synonym">Papilio apollo</name>
    <dbReference type="NCBI Taxonomy" id="110799"/>
    <lineage>
        <taxon>Eukaryota</taxon>
        <taxon>Metazoa</taxon>
        <taxon>Ecdysozoa</taxon>
        <taxon>Arthropoda</taxon>
        <taxon>Hexapoda</taxon>
        <taxon>Insecta</taxon>
        <taxon>Pterygota</taxon>
        <taxon>Neoptera</taxon>
        <taxon>Endopterygota</taxon>
        <taxon>Lepidoptera</taxon>
        <taxon>Glossata</taxon>
        <taxon>Ditrysia</taxon>
        <taxon>Papilionoidea</taxon>
        <taxon>Papilionidae</taxon>
        <taxon>Parnassiinae</taxon>
        <taxon>Parnassini</taxon>
        <taxon>Parnassius</taxon>
        <taxon>Parnassius</taxon>
    </lineage>
</organism>
<name>A0A8S3XZE2_PARAO</name>
<reference evidence="1" key="1">
    <citation type="submission" date="2021-04" db="EMBL/GenBank/DDBJ databases">
        <authorList>
            <person name="Tunstrom K."/>
        </authorList>
    </citation>
    <scope>NUCLEOTIDE SEQUENCE</scope>
</reference>
<evidence type="ECO:0000313" key="2">
    <source>
        <dbReference type="Proteomes" id="UP000691718"/>
    </source>
</evidence>
<evidence type="ECO:0000313" key="1">
    <source>
        <dbReference type="EMBL" id="CAG5043381.1"/>
    </source>
</evidence>
<dbReference type="OrthoDB" id="6925776at2759"/>
<proteinExistence type="predicted"/>
<protein>
    <submittedName>
        <fullName evidence="1">(apollo) hypothetical protein</fullName>
    </submittedName>
</protein>
<dbReference type="Proteomes" id="UP000691718">
    <property type="component" value="Unassembled WGS sequence"/>
</dbReference>
<comment type="caution">
    <text evidence="1">The sequence shown here is derived from an EMBL/GenBank/DDBJ whole genome shotgun (WGS) entry which is preliminary data.</text>
</comment>
<dbReference type="EMBL" id="CAJQZP010001402">
    <property type="protein sequence ID" value="CAG5043381.1"/>
    <property type="molecule type" value="Genomic_DNA"/>
</dbReference>
<dbReference type="AlphaFoldDB" id="A0A8S3XZE2"/>
<accession>A0A8S3XZE2</accession>
<gene>
    <name evidence="1" type="ORF">PAPOLLO_LOCUS22690</name>
</gene>